<dbReference type="GO" id="GO:0048255">
    <property type="term" value="P:mRNA stabilization"/>
    <property type="evidence" value="ECO:0000318"/>
    <property type="project" value="GO_Central"/>
</dbReference>
<dbReference type="GO" id="GO:0060965">
    <property type="term" value="P:negative regulation of miRNA-mediated gene silencing"/>
    <property type="evidence" value="ECO:0000318"/>
    <property type="project" value="GO_Central"/>
</dbReference>
<reference evidence="5" key="3">
    <citation type="submission" date="2025-09" db="UniProtKB">
        <authorList>
            <consortium name="Ensembl"/>
        </authorList>
    </citation>
    <scope>IDENTIFICATION</scope>
</reference>
<dbReference type="STRING" id="7918.ENSLOCP00000013773"/>
<dbReference type="eggNOG" id="KOG0117">
    <property type="taxonomic scope" value="Eukaryota"/>
</dbReference>
<dbReference type="InParanoid" id="W5MZG4"/>
<proteinExistence type="predicted"/>
<dbReference type="SUPFAM" id="SSF54928">
    <property type="entry name" value="RNA-binding domain, RBD"/>
    <property type="match status" value="1"/>
</dbReference>
<dbReference type="Ensembl" id="ENSLOCT00000013802.1">
    <property type="protein sequence ID" value="ENSLOCP00000013773.1"/>
    <property type="gene ID" value="ENSLOCG00000011212.1"/>
</dbReference>
<sequence length="288" mass="32108">MESTTDSSHSILNFVNKESWESLQAWKNSTGVSLVQINGQRIYGGPPADWRGPAPPHGCEVFISSIPRDVFEDKLIPLFEKVGQLYEFRLMMNFSGQNRGFAFAKYANPQTAQTAVLWLHHYELQKGCHITVVKSIEKRKLFVAGLPRALERSRVQMALHQMSEGVKNLTIISGNVDSEDVSATVEYFTHHSASLAKKVICEGFKMMFGISVRVEWWSQWAKSKAPPAEAAFPYSKACPVPARLLRAERQPAWSSPRAARPALPSPLSGSGKKRLSCFTALCENTQPV</sequence>
<dbReference type="Bgee" id="ENSLOCG00000011212">
    <property type="expression patterns" value="Expressed in testis and 12 other cell types or tissues"/>
</dbReference>
<dbReference type="EMBL" id="AHAT01005345">
    <property type="status" value="NOT_ANNOTATED_CDS"/>
    <property type="molecule type" value="Genomic_DNA"/>
</dbReference>
<feature type="domain" description="RRM" evidence="4">
    <location>
        <begin position="59"/>
        <end position="137"/>
    </location>
</feature>
<dbReference type="Gene3D" id="3.30.70.330">
    <property type="match status" value="1"/>
</dbReference>
<dbReference type="GO" id="GO:2000145">
    <property type="term" value="P:regulation of cell motility"/>
    <property type="evidence" value="ECO:0007669"/>
    <property type="project" value="Ensembl"/>
</dbReference>
<dbReference type="GO" id="GO:0043073">
    <property type="term" value="C:germ cell nucleus"/>
    <property type="evidence" value="ECO:0007669"/>
    <property type="project" value="Ensembl"/>
</dbReference>
<dbReference type="Proteomes" id="UP000018468">
    <property type="component" value="Linkage group LG6"/>
</dbReference>
<accession>W5MZG4</accession>
<name>W5MZG4_LEPOC</name>
<dbReference type="OMA" id="FIMYTTE"/>
<dbReference type="Pfam" id="PF00076">
    <property type="entry name" value="RRM_1"/>
    <property type="match status" value="1"/>
</dbReference>
<dbReference type="InterPro" id="IPR000504">
    <property type="entry name" value="RRM_dom"/>
</dbReference>
<dbReference type="PANTHER" id="PTHR21245">
    <property type="entry name" value="HETEROGENEOUS NUCLEAR RIBONUCLEOPROTEIN"/>
    <property type="match status" value="1"/>
</dbReference>
<dbReference type="CTD" id="373863"/>
<reference evidence="5" key="2">
    <citation type="submission" date="2025-08" db="UniProtKB">
        <authorList>
            <consortium name="Ensembl"/>
        </authorList>
    </citation>
    <scope>IDENTIFICATION</scope>
</reference>
<organism evidence="5 6">
    <name type="scientific">Lepisosteus oculatus</name>
    <name type="common">Spotted gar</name>
    <dbReference type="NCBI Taxonomy" id="7918"/>
    <lineage>
        <taxon>Eukaryota</taxon>
        <taxon>Metazoa</taxon>
        <taxon>Chordata</taxon>
        <taxon>Craniata</taxon>
        <taxon>Vertebrata</taxon>
        <taxon>Euteleostomi</taxon>
        <taxon>Actinopterygii</taxon>
        <taxon>Neopterygii</taxon>
        <taxon>Holostei</taxon>
        <taxon>Semionotiformes</taxon>
        <taxon>Lepisosteidae</taxon>
        <taxon>Lepisosteus</taxon>
    </lineage>
</organism>
<dbReference type="GeneTree" id="ENSGT00940000159225"/>
<dbReference type="GO" id="GO:0008354">
    <property type="term" value="P:germ cell migration"/>
    <property type="evidence" value="ECO:0007669"/>
    <property type="project" value="Ensembl"/>
</dbReference>
<dbReference type="GO" id="GO:0043186">
    <property type="term" value="C:P granule"/>
    <property type="evidence" value="ECO:0007669"/>
    <property type="project" value="Ensembl"/>
</dbReference>
<evidence type="ECO:0000259" key="4">
    <source>
        <dbReference type="PROSITE" id="PS50102"/>
    </source>
</evidence>
<evidence type="ECO:0000313" key="6">
    <source>
        <dbReference type="Proteomes" id="UP000018468"/>
    </source>
</evidence>
<dbReference type="AlphaFoldDB" id="W5MZG4"/>
<dbReference type="PROSITE" id="PS50102">
    <property type="entry name" value="RRM"/>
    <property type="match status" value="1"/>
</dbReference>
<feature type="region of interest" description="Disordered" evidence="3">
    <location>
        <begin position="251"/>
        <end position="270"/>
    </location>
</feature>
<protein>
    <submittedName>
        <fullName evidence="5">DND microRNA-mediated repression inhibitor 1</fullName>
    </submittedName>
</protein>
<dbReference type="SMART" id="SM00360">
    <property type="entry name" value="RRM"/>
    <property type="match status" value="2"/>
</dbReference>
<dbReference type="FunFam" id="3.30.70.330:FF:000490">
    <property type="entry name" value="heterogeneous nuclear ribonucleoprotein R isoform X2"/>
    <property type="match status" value="1"/>
</dbReference>
<dbReference type="InterPro" id="IPR035979">
    <property type="entry name" value="RBD_domain_sf"/>
</dbReference>
<evidence type="ECO:0000256" key="2">
    <source>
        <dbReference type="PROSITE-ProRule" id="PRU00176"/>
    </source>
</evidence>
<dbReference type="InterPro" id="IPR012677">
    <property type="entry name" value="Nucleotide-bd_a/b_plait_sf"/>
</dbReference>
<dbReference type="KEGG" id="loc:102698012"/>
<dbReference type="OrthoDB" id="3800936at2759"/>
<evidence type="ECO:0000256" key="1">
    <source>
        <dbReference type="ARBA" id="ARBA00022884"/>
    </source>
</evidence>
<dbReference type="GeneID" id="102698012"/>
<dbReference type="GO" id="GO:0003730">
    <property type="term" value="F:mRNA 3'-UTR binding"/>
    <property type="evidence" value="ECO:0007669"/>
    <property type="project" value="Ensembl"/>
</dbReference>
<dbReference type="GO" id="GO:0003729">
    <property type="term" value="F:mRNA binding"/>
    <property type="evidence" value="ECO:0000318"/>
    <property type="project" value="GO_Central"/>
</dbReference>
<dbReference type="FunCoup" id="W5MZG4">
    <property type="interactions" value="872"/>
</dbReference>
<keyword evidence="1 2" id="KW-0694">RNA-binding</keyword>
<dbReference type="GO" id="GO:0005737">
    <property type="term" value="C:cytoplasm"/>
    <property type="evidence" value="ECO:0000318"/>
    <property type="project" value="GO_Central"/>
</dbReference>
<evidence type="ECO:0000313" key="5">
    <source>
        <dbReference type="Ensembl" id="ENSLOCP00000013773.1"/>
    </source>
</evidence>
<dbReference type="GO" id="GO:0005634">
    <property type="term" value="C:nucleus"/>
    <property type="evidence" value="ECO:0000318"/>
    <property type="project" value="GO_Central"/>
</dbReference>
<dbReference type="HOGENOM" id="CLU_966306_0_0_1"/>
<reference evidence="6" key="1">
    <citation type="submission" date="2011-12" db="EMBL/GenBank/DDBJ databases">
        <title>The Draft Genome of Lepisosteus oculatus.</title>
        <authorList>
            <consortium name="The Broad Institute Genome Assembly &amp; Analysis Group"/>
            <consortium name="Computational R&amp;D Group"/>
            <consortium name="and Sequencing Platform"/>
            <person name="Di Palma F."/>
            <person name="Alfoldi J."/>
            <person name="Johnson J."/>
            <person name="Berlin A."/>
            <person name="Gnerre S."/>
            <person name="Jaffe D."/>
            <person name="MacCallum I."/>
            <person name="Young S."/>
            <person name="Walker B.J."/>
            <person name="Lander E.S."/>
            <person name="Lindblad-Toh K."/>
        </authorList>
    </citation>
    <scope>NUCLEOTIDE SEQUENCE [LARGE SCALE GENOMIC DNA]</scope>
</reference>
<evidence type="ECO:0000256" key="3">
    <source>
        <dbReference type="SAM" id="MobiDB-lite"/>
    </source>
</evidence>
<dbReference type="GO" id="GO:0007281">
    <property type="term" value="P:germ cell development"/>
    <property type="evidence" value="ECO:0007669"/>
    <property type="project" value="Ensembl"/>
</dbReference>
<dbReference type="GO" id="GO:0060047">
    <property type="term" value="P:heart contraction"/>
    <property type="evidence" value="ECO:0007669"/>
    <property type="project" value="Ensembl"/>
</dbReference>
<keyword evidence="6" id="KW-1185">Reference proteome</keyword>